<reference evidence="17" key="2">
    <citation type="submission" date="2015-03" db="UniProtKB">
        <authorList>
            <consortium name="EnsemblPlants"/>
        </authorList>
    </citation>
    <scope>IDENTIFICATION</scope>
</reference>
<keyword evidence="11 15" id="KW-0472">Membrane</keyword>
<keyword evidence="12" id="KW-0325">Glycoprotein</keyword>
<dbReference type="SMART" id="SM00220">
    <property type="entry name" value="S_TKc"/>
    <property type="match status" value="1"/>
</dbReference>
<dbReference type="InterPro" id="IPR045874">
    <property type="entry name" value="LRK10/LRL21-25-like"/>
</dbReference>
<dbReference type="OMA" id="ISIYHEC"/>
<dbReference type="InterPro" id="IPR025287">
    <property type="entry name" value="WAK_GUB"/>
</dbReference>
<proteinExistence type="predicted"/>
<dbReference type="InterPro" id="IPR000719">
    <property type="entry name" value="Prot_kinase_dom"/>
</dbReference>
<dbReference type="SUPFAM" id="SSF56112">
    <property type="entry name" value="Protein kinase-like (PK-like)"/>
    <property type="match status" value="1"/>
</dbReference>
<keyword evidence="8" id="KW-0418">Kinase</keyword>
<dbReference type="FunFam" id="1.10.510.10:FF:000590">
    <property type="entry name" value="PR5-like receptor kinase"/>
    <property type="match status" value="1"/>
</dbReference>
<dbReference type="Proteomes" id="UP000032141">
    <property type="component" value="Chromosome C6"/>
</dbReference>
<evidence type="ECO:0000256" key="10">
    <source>
        <dbReference type="ARBA" id="ARBA00022989"/>
    </source>
</evidence>
<evidence type="ECO:0000313" key="17">
    <source>
        <dbReference type="EnsemblPlants" id="Bo6g102390.1"/>
    </source>
</evidence>
<dbReference type="EC" id="2.7.11.1" evidence="2"/>
<comment type="catalytic activity">
    <reaction evidence="13">
        <text>L-threonyl-[protein] + ATP = O-phospho-L-threonyl-[protein] + ADP + H(+)</text>
        <dbReference type="Rhea" id="RHEA:46608"/>
        <dbReference type="Rhea" id="RHEA-COMP:11060"/>
        <dbReference type="Rhea" id="RHEA-COMP:11605"/>
        <dbReference type="ChEBI" id="CHEBI:15378"/>
        <dbReference type="ChEBI" id="CHEBI:30013"/>
        <dbReference type="ChEBI" id="CHEBI:30616"/>
        <dbReference type="ChEBI" id="CHEBI:61977"/>
        <dbReference type="ChEBI" id="CHEBI:456216"/>
        <dbReference type="EC" id="2.7.11.1"/>
    </reaction>
</comment>
<evidence type="ECO:0000256" key="7">
    <source>
        <dbReference type="ARBA" id="ARBA00022741"/>
    </source>
</evidence>
<evidence type="ECO:0000259" key="16">
    <source>
        <dbReference type="PROSITE" id="PS50011"/>
    </source>
</evidence>
<keyword evidence="7" id="KW-0547">Nucleotide-binding</keyword>
<evidence type="ECO:0000256" key="14">
    <source>
        <dbReference type="ARBA" id="ARBA00048679"/>
    </source>
</evidence>
<dbReference type="PROSITE" id="PS50011">
    <property type="entry name" value="PROTEIN_KINASE_DOM"/>
    <property type="match status" value="1"/>
</dbReference>
<evidence type="ECO:0000256" key="9">
    <source>
        <dbReference type="ARBA" id="ARBA00022840"/>
    </source>
</evidence>
<dbReference type="InterPro" id="IPR032872">
    <property type="entry name" value="WAK_assoc_C"/>
</dbReference>
<dbReference type="Pfam" id="PF00069">
    <property type="entry name" value="Pkinase"/>
    <property type="match status" value="1"/>
</dbReference>
<dbReference type="Pfam" id="PF14380">
    <property type="entry name" value="WAK_assoc"/>
    <property type="match status" value="2"/>
</dbReference>
<evidence type="ECO:0000256" key="1">
    <source>
        <dbReference type="ARBA" id="ARBA00004479"/>
    </source>
</evidence>
<dbReference type="InterPro" id="IPR008271">
    <property type="entry name" value="Ser/Thr_kinase_AS"/>
</dbReference>
<keyword evidence="3" id="KW-0723">Serine/threonine-protein kinase</keyword>
<feature type="transmembrane region" description="Helical" evidence="15">
    <location>
        <begin position="425"/>
        <end position="445"/>
    </location>
</feature>
<keyword evidence="10 15" id="KW-1133">Transmembrane helix</keyword>
<evidence type="ECO:0000256" key="12">
    <source>
        <dbReference type="ARBA" id="ARBA00023180"/>
    </source>
</evidence>
<keyword evidence="5 15" id="KW-0812">Transmembrane</keyword>
<evidence type="ECO:0000256" key="13">
    <source>
        <dbReference type="ARBA" id="ARBA00047899"/>
    </source>
</evidence>
<keyword evidence="9" id="KW-0067">ATP-binding</keyword>
<keyword evidence="18" id="KW-1185">Reference proteome</keyword>
<dbReference type="PANTHER" id="PTHR27009">
    <property type="entry name" value="RUST RESISTANCE KINASE LR10-RELATED"/>
    <property type="match status" value="1"/>
</dbReference>
<keyword evidence="6" id="KW-0732">Signal</keyword>
<organism evidence="17 18">
    <name type="scientific">Brassica oleracea var. oleracea</name>
    <dbReference type="NCBI Taxonomy" id="109376"/>
    <lineage>
        <taxon>Eukaryota</taxon>
        <taxon>Viridiplantae</taxon>
        <taxon>Streptophyta</taxon>
        <taxon>Embryophyta</taxon>
        <taxon>Tracheophyta</taxon>
        <taxon>Spermatophyta</taxon>
        <taxon>Magnoliopsida</taxon>
        <taxon>eudicotyledons</taxon>
        <taxon>Gunneridae</taxon>
        <taxon>Pentapetalae</taxon>
        <taxon>rosids</taxon>
        <taxon>malvids</taxon>
        <taxon>Brassicales</taxon>
        <taxon>Brassicaceae</taxon>
        <taxon>Brassiceae</taxon>
        <taxon>Brassica</taxon>
    </lineage>
</organism>
<dbReference type="AlphaFoldDB" id="A0A0D3CYI5"/>
<dbReference type="PROSITE" id="PS00108">
    <property type="entry name" value="PROTEIN_KINASE_ST"/>
    <property type="match status" value="1"/>
</dbReference>
<feature type="domain" description="Protein kinase" evidence="16">
    <location>
        <begin position="274"/>
        <end position="614"/>
    </location>
</feature>
<dbReference type="GO" id="GO:0030247">
    <property type="term" value="F:polysaccharide binding"/>
    <property type="evidence" value="ECO:0007669"/>
    <property type="project" value="InterPro"/>
</dbReference>
<keyword evidence="4" id="KW-0808">Transferase</keyword>
<comment type="subcellular location">
    <subcellularLocation>
        <location evidence="1">Membrane</location>
        <topology evidence="1">Single-pass type I membrane protein</topology>
    </subcellularLocation>
</comment>
<evidence type="ECO:0000256" key="6">
    <source>
        <dbReference type="ARBA" id="ARBA00022729"/>
    </source>
</evidence>
<evidence type="ECO:0000256" key="2">
    <source>
        <dbReference type="ARBA" id="ARBA00012513"/>
    </source>
</evidence>
<dbReference type="GO" id="GO:0005524">
    <property type="term" value="F:ATP binding"/>
    <property type="evidence" value="ECO:0007669"/>
    <property type="project" value="UniProtKB-KW"/>
</dbReference>
<dbReference type="EnsemblPlants" id="Bo6g102390.1">
    <property type="protein sequence ID" value="Bo6g102390.1"/>
    <property type="gene ID" value="Bo6g102390"/>
</dbReference>
<dbReference type="eggNOG" id="KOG1187">
    <property type="taxonomic scope" value="Eukaryota"/>
</dbReference>
<evidence type="ECO:0000313" key="18">
    <source>
        <dbReference type="Proteomes" id="UP000032141"/>
    </source>
</evidence>
<dbReference type="Gramene" id="Bo6g102390.1">
    <property type="protein sequence ID" value="Bo6g102390.1"/>
    <property type="gene ID" value="Bo6g102390"/>
</dbReference>
<reference evidence="17 18" key="1">
    <citation type="journal article" date="2014" name="Genome Biol.">
        <title>Transcriptome and methylome profiling reveals relics of genome dominance in the mesopolyploid Brassica oleracea.</title>
        <authorList>
            <person name="Parkin I.A."/>
            <person name="Koh C."/>
            <person name="Tang H."/>
            <person name="Robinson S.J."/>
            <person name="Kagale S."/>
            <person name="Clarke W.E."/>
            <person name="Town C.D."/>
            <person name="Nixon J."/>
            <person name="Krishnakumar V."/>
            <person name="Bidwell S.L."/>
            <person name="Denoeud F."/>
            <person name="Belcram H."/>
            <person name="Links M.G."/>
            <person name="Just J."/>
            <person name="Clarke C."/>
            <person name="Bender T."/>
            <person name="Huebert T."/>
            <person name="Mason A.S."/>
            <person name="Pires J.C."/>
            <person name="Barker G."/>
            <person name="Moore J."/>
            <person name="Walley P.G."/>
            <person name="Manoli S."/>
            <person name="Batley J."/>
            <person name="Edwards D."/>
            <person name="Nelson M.N."/>
            <person name="Wang X."/>
            <person name="Paterson A.H."/>
            <person name="King G."/>
            <person name="Bancroft I."/>
            <person name="Chalhoub B."/>
            <person name="Sharpe A.G."/>
        </authorList>
    </citation>
    <scope>NUCLEOTIDE SEQUENCE</scope>
    <source>
        <strain evidence="17 18">cv. TO1000</strain>
    </source>
</reference>
<evidence type="ECO:0000256" key="8">
    <source>
        <dbReference type="ARBA" id="ARBA00022777"/>
    </source>
</evidence>
<dbReference type="Pfam" id="PF13947">
    <property type="entry name" value="GUB_WAK_bind"/>
    <property type="match status" value="2"/>
</dbReference>
<dbReference type="GO" id="GO:0004674">
    <property type="term" value="F:protein serine/threonine kinase activity"/>
    <property type="evidence" value="ECO:0007669"/>
    <property type="project" value="UniProtKB-KW"/>
</dbReference>
<evidence type="ECO:0000256" key="15">
    <source>
        <dbReference type="SAM" id="Phobius"/>
    </source>
</evidence>
<dbReference type="HOGENOM" id="CLU_000288_115_3_1"/>
<evidence type="ECO:0000256" key="11">
    <source>
        <dbReference type="ARBA" id="ARBA00023136"/>
    </source>
</evidence>
<comment type="catalytic activity">
    <reaction evidence="14">
        <text>L-seryl-[protein] + ATP = O-phospho-L-seryl-[protein] + ADP + H(+)</text>
        <dbReference type="Rhea" id="RHEA:17989"/>
        <dbReference type="Rhea" id="RHEA-COMP:9863"/>
        <dbReference type="Rhea" id="RHEA-COMP:11604"/>
        <dbReference type="ChEBI" id="CHEBI:15378"/>
        <dbReference type="ChEBI" id="CHEBI:29999"/>
        <dbReference type="ChEBI" id="CHEBI:30616"/>
        <dbReference type="ChEBI" id="CHEBI:83421"/>
        <dbReference type="ChEBI" id="CHEBI:456216"/>
        <dbReference type="EC" id="2.7.11.1"/>
    </reaction>
</comment>
<sequence length="651" mass="71821">MFHCGNITAGFPFSGGTRHESCGHSLLKLRCSKNTTSLIISNHPYEVLHIDEASKTLRLAIADLRDSFCNATFADATLPPEIFEVSQMYKNLTVFHHCDSKLPYRSSYTCPGIGPIVVSETRDRDFHDSCGECFTVIVPKSFVPEEKELNMTNLESVLSKGFEVKVKIDETACQECSSNHGTHQPSADELYRRCSAPFSCGDQSGLLYPFWIPDREECGHPEFKLDCHSSVAEINICSVKYRILAADYTPRDIRLARSDYIGGLCPQHPINDPFTQNVFALAGDAGMISIYHECTPEFLQSVSPYVGDLDCEVNEKSYYVTRNLSSPLKDLGGTCKRNVSIPASGPALNTLQKSASRDNLKKALKEGFKVEFHRECSMCMDSGGACGYKKGSNNFLCYCKDHIHSHTCGNKDAGISSPAKAGMEYAFGFVGIILIAGALGVARGLEYLHHGCRTRIVHFDIKPQNVLLDHNLCPKVSDFGLAKLCGRKESILSLLDTRGTIGYIAPEVFSRVYGQVSHKSDVYSYGMLVLEMIGSRAKPSTEETASTKSSVYFPEWIYTDLEMGDSGRPKGNGINFQEEEIAKKMTLVGLWCIQSSPSDRPSMDRVVEMMEGSLDALDVPPKPVLQVPLLESSTLSEDISVYTEVCSVNTV</sequence>
<name>A0A0D3CYI5_BRAOL</name>
<evidence type="ECO:0000256" key="5">
    <source>
        <dbReference type="ARBA" id="ARBA00022692"/>
    </source>
</evidence>
<dbReference type="InterPro" id="IPR011009">
    <property type="entry name" value="Kinase-like_dom_sf"/>
</dbReference>
<evidence type="ECO:0000256" key="4">
    <source>
        <dbReference type="ARBA" id="ARBA00022679"/>
    </source>
</evidence>
<dbReference type="Gene3D" id="1.10.510.10">
    <property type="entry name" value="Transferase(Phosphotransferase) domain 1"/>
    <property type="match status" value="1"/>
</dbReference>
<dbReference type="GO" id="GO:0016020">
    <property type="term" value="C:membrane"/>
    <property type="evidence" value="ECO:0007669"/>
    <property type="project" value="UniProtKB-SubCell"/>
</dbReference>
<accession>A0A0D3CYI5</accession>
<protein>
    <recommendedName>
        <fullName evidence="2">non-specific serine/threonine protein kinase</fullName>
        <ecNumber evidence="2">2.7.11.1</ecNumber>
    </recommendedName>
</protein>
<evidence type="ECO:0000256" key="3">
    <source>
        <dbReference type="ARBA" id="ARBA00022527"/>
    </source>
</evidence>